<reference evidence="3 4" key="1">
    <citation type="submission" date="2018-11" db="EMBL/GenBank/DDBJ databases">
        <title>Genome squencing of methanotrophic bacteria isolated from alkaline groundwater in Korea.</title>
        <authorList>
            <person name="Nguyen L.N."/>
        </authorList>
    </citation>
    <scope>NUCLEOTIDE SEQUENCE [LARGE SCALE GENOMIC DNA]</scope>
    <source>
        <strain evidence="3 4">GW6</strain>
        <plasmid evidence="4">pgw6_1</plasmid>
    </source>
</reference>
<dbReference type="Gene3D" id="1.20.58.480">
    <property type="match status" value="1"/>
</dbReference>
<dbReference type="Pfam" id="PF01231">
    <property type="entry name" value="IDO"/>
    <property type="match status" value="1"/>
</dbReference>
<dbReference type="EMBL" id="CP034087">
    <property type="protein sequence ID" value="AZG78777.1"/>
    <property type="molecule type" value="Genomic_DNA"/>
</dbReference>
<dbReference type="PANTHER" id="PTHR28657:SF5">
    <property type="entry name" value="INDOLEAMINE 2,3-DIOXYGENASE"/>
    <property type="match status" value="1"/>
</dbReference>
<keyword evidence="3" id="KW-0614">Plasmid</keyword>
<dbReference type="Proteomes" id="UP000273982">
    <property type="component" value="Plasmid pGW6_1"/>
</dbReference>
<evidence type="ECO:0000313" key="3">
    <source>
        <dbReference type="EMBL" id="AZG78777.1"/>
    </source>
</evidence>
<dbReference type="AlphaFoldDB" id="A0A3G8MA79"/>
<gene>
    <name evidence="3" type="ORF">EHO51_18230</name>
</gene>
<protein>
    <submittedName>
        <fullName evidence="3">Preprotein translocase subunit Tim44</fullName>
    </submittedName>
</protein>
<evidence type="ECO:0000256" key="1">
    <source>
        <dbReference type="ARBA" id="ARBA00022723"/>
    </source>
</evidence>
<dbReference type="GO" id="GO:0019441">
    <property type="term" value="P:L-tryptophan catabolic process to kynurenine"/>
    <property type="evidence" value="ECO:0007669"/>
    <property type="project" value="InterPro"/>
</dbReference>
<geneLocation type="plasmid" evidence="4">
    <name>pgw6_1</name>
</geneLocation>
<proteinExistence type="predicted"/>
<keyword evidence="2" id="KW-0408">Iron</keyword>
<accession>A0A3G8MA79</accession>
<dbReference type="GO" id="GO:0046872">
    <property type="term" value="F:metal ion binding"/>
    <property type="evidence" value="ECO:0007669"/>
    <property type="project" value="UniProtKB-KW"/>
</dbReference>
<evidence type="ECO:0000256" key="2">
    <source>
        <dbReference type="ARBA" id="ARBA00023004"/>
    </source>
</evidence>
<dbReference type="GO" id="GO:0016491">
    <property type="term" value="F:oxidoreductase activity"/>
    <property type="evidence" value="ECO:0007669"/>
    <property type="project" value="UniProtKB-ARBA"/>
</dbReference>
<dbReference type="KEGG" id="mros:EHO51_18230"/>
<organism evidence="3 4">
    <name type="scientific">Methylocystis rosea</name>
    <dbReference type="NCBI Taxonomy" id="173366"/>
    <lineage>
        <taxon>Bacteria</taxon>
        <taxon>Pseudomonadati</taxon>
        <taxon>Pseudomonadota</taxon>
        <taxon>Alphaproteobacteria</taxon>
        <taxon>Hyphomicrobiales</taxon>
        <taxon>Methylocystaceae</taxon>
        <taxon>Methylocystis</taxon>
    </lineage>
</organism>
<evidence type="ECO:0000313" key="4">
    <source>
        <dbReference type="Proteomes" id="UP000273982"/>
    </source>
</evidence>
<keyword evidence="1" id="KW-0479">Metal-binding</keyword>
<name>A0A3G8MA79_9HYPH</name>
<dbReference type="InterPro" id="IPR037217">
    <property type="entry name" value="Trp/Indoleamine_2_3_dOase-like"/>
</dbReference>
<dbReference type="RefSeq" id="WP_124740288.1">
    <property type="nucleotide sequence ID" value="NZ_CP034087.1"/>
</dbReference>
<dbReference type="SUPFAM" id="SSF140959">
    <property type="entry name" value="Indolic compounds 2,3-dioxygenase-like"/>
    <property type="match status" value="1"/>
</dbReference>
<sequence length="372" mass="42580">MPITLSQGSELLKPIYSRRGFLPDADPLAAFPSGSPYAALDEIGRDLPSLLYDEGFRAYARALHIPKWEDPISAETLPQLRLYYVRVGFLASAYINQVGEEPATTLPHNLAGPLVDVAGLLGRPPILSYDGYALYNWKRFRKDGPIALGNIDTIQNFVHMYDERWFILVHVEIEAIAAEILSAIATIKRRLAGNPEADLSAELWRIANAVNRQVDVLKRIPEHMDATLYYRTFRPYIRFFENVTYEGVDRAPMQFRGETGAQSSIMPTLIAFMKIPHRRTALTDHLDDMRNYMPTEHRALIEEVAAMLDFRYATVKEPYNAILDAMAAFRRVHYRWAEEYISRWTDDPRGTGGTPYTEWLQQMLVETEAHRL</sequence>
<dbReference type="PANTHER" id="PTHR28657">
    <property type="entry name" value="INDOLEAMINE 2,3-DIOXYGENASE"/>
    <property type="match status" value="1"/>
</dbReference>
<dbReference type="GO" id="GO:0020037">
    <property type="term" value="F:heme binding"/>
    <property type="evidence" value="ECO:0007669"/>
    <property type="project" value="InterPro"/>
</dbReference>
<dbReference type="InterPro" id="IPR000898">
    <property type="entry name" value="Indolamine_dOase"/>
</dbReference>